<comment type="caution">
    <text evidence="2">The sequence shown here is derived from an EMBL/GenBank/DDBJ whole genome shotgun (WGS) entry which is preliminary data.</text>
</comment>
<keyword evidence="3" id="KW-1185">Reference proteome</keyword>
<dbReference type="Proteomes" id="UP001386955">
    <property type="component" value="Unassembled WGS sequence"/>
</dbReference>
<gene>
    <name evidence="2" type="ORF">VNO78_28647</name>
</gene>
<sequence>MCNSACLLVQCCCPLLWPFGIVNELEILHSTEFYYLSIICSTYLKCRGDRLEITNKRDEILDIQLGNPMLRLTFGPQNGGRRAHQF</sequence>
<organism evidence="2 3">
    <name type="scientific">Psophocarpus tetragonolobus</name>
    <name type="common">Winged bean</name>
    <name type="synonym">Dolichos tetragonolobus</name>
    <dbReference type="NCBI Taxonomy" id="3891"/>
    <lineage>
        <taxon>Eukaryota</taxon>
        <taxon>Viridiplantae</taxon>
        <taxon>Streptophyta</taxon>
        <taxon>Embryophyta</taxon>
        <taxon>Tracheophyta</taxon>
        <taxon>Spermatophyta</taxon>
        <taxon>Magnoliopsida</taxon>
        <taxon>eudicotyledons</taxon>
        <taxon>Gunneridae</taxon>
        <taxon>Pentapetalae</taxon>
        <taxon>rosids</taxon>
        <taxon>fabids</taxon>
        <taxon>Fabales</taxon>
        <taxon>Fabaceae</taxon>
        <taxon>Papilionoideae</taxon>
        <taxon>50 kb inversion clade</taxon>
        <taxon>NPAAA clade</taxon>
        <taxon>indigoferoid/millettioid clade</taxon>
        <taxon>Phaseoleae</taxon>
        <taxon>Psophocarpus</taxon>
    </lineage>
</organism>
<evidence type="ECO:0000313" key="3">
    <source>
        <dbReference type="Proteomes" id="UP001386955"/>
    </source>
</evidence>
<evidence type="ECO:0000313" key="2">
    <source>
        <dbReference type="EMBL" id="KAK7382982.1"/>
    </source>
</evidence>
<accession>A0AAN9RTK1</accession>
<name>A0AAN9RTK1_PSOTE</name>
<proteinExistence type="predicted"/>
<keyword evidence="1" id="KW-0732">Signal</keyword>
<dbReference type="EMBL" id="JAYMYS010000008">
    <property type="protein sequence ID" value="KAK7382982.1"/>
    <property type="molecule type" value="Genomic_DNA"/>
</dbReference>
<feature type="signal peptide" evidence="1">
    <location>
        <begin position="1"/>
        <end position="18"/>
    </location>
</feature>
<feature type="chain" id="PRO_5042810519" evidence="1">
    <location>
        <begin position="19"/>
        <end position="86"/>
    </location>
</feature>
<evidence type="ECO:0000256" key="1">
    <source>
        <dbReference type="SAM" id="SignalP"/>
    </source>
</evidence>
<dbReference type="AlphaFoldDB" id="A0AAN9RTK1"/>
<protein>
    <submittedName>
        <fullName evidence="2">Uncharacterized protein</fullName>
    </submittedName>
</protein>
<reference evidence="2 3" key="1">
    <citation type="submission" date="2024-01" db="EMBL/GenBank/DDBJ databases">
        <title>The genomes of 5 underutilized Papilionoideae crops provide insights into root nodulation and disease resistanc.</title>
        <authorList>
            <person name="Jiang F."/>
        </authorList>
    </citation>
    <scope>NUCLEOTIDE SEQUENCE [LARGE SCALE GENOMIC DNA]</scope>
    <source>
        <strain evidence="2">DUOXIRENSHENG_FW03</strain>
        <tissue evidence="2">Leaves</tissue>
    </source>
</reference>